<dbReference type="PRINTS" id="PR00762">
    <property type="entry name" value="CLCHANNEL"/>
</dbReference>
<organism evidence="6 7">
    <name type="scientific">[Lactobacillus] rogosae</name>
    <dbReference type="NCBI Taxonomy" id="706562"/>
    <lineage>
        <taxon>Bacteria</taxon>
        <taxon>Bacillati</taxon>
        <taxon>Bacillota</taxon>
        <taxon>Clostridia</taxon>
        <taxon>Lachnospirales</taxon>
        <taxon>Lachnospiraceae</taxon>
        <taxon>Lachnospira</taxon>
    </lineage>
</organism>
<dbReference type="InterPro" id="IPR014743">
    <property type="entry name" value="Cl-channel_core"/>
</dbReference>
<keyword evidence="7" id="KW-1185">Reference proteome</keyword>
<protein>
    <submittedName>
        <fullName evidence="6">Chloride channel protein</fullName>
    </submittedName>
</protein>
<sequence>MKKLSDILDISPDITLETLQRARMAALTLIKWLLCSLFTGSFIGLIGALFYKALQYVTSFRIQHPYTLFFLPAAGIIIVLMYHFTHEDKNTGTNLVITAIQSNAEVPVRVAPLIIISTLLTHLCGGSAGREGAALQVGGSLSNFIAKILHFDDKDTRIMIMCGMSACFSALFGTPIAAAIFSMEVISVGVMYYAALVPCIISALIASGVAGLFNITPTMFIISEICELSISTGIRFMIMSVIFALASIVFCYMLHSSAKIYSEYLSNPYIRIIIAGVLVIILRYITGTTDYLGAGAPMIAASFITSCSWYVFILKMLFTAITLGGGFKGGEIVPTLFVGATLGSFLAPVFGLPIGLCAACGMVSVFCGVTNCPLTSFILSIEMFGAGSMKFVIICVAISYMLSGYYSLYNSQKIVYSKYKTEYINRHSH</sequence>
<feature type="transmembrane region" description="Helical" evidence="5">
    <location>
        <begin position="66"/>
        <end position="84"/>
    </location>
</feature>
<feature type="transmembrane region" description="Helical" evidence="5">
    <location>
        <begin position="193"/>
        <end position="215"/>
    </location>
</feature>
<evidence type="ECO:0000256" key="1">
    <source>
        <dbReference type="ARBA" id="ARBA00004141"/>
    </source>
</evidence>
<dbReference type="RefSeq" id="WP_172677767.1">
    <property type="nucleotide sequence ID" value="NZ_DAWCMB010000088.1"/>
</dbReference>
<keyword evidence="4 5" id="KW-0472">Membrane</keyword>
<dbReference type="PANTHER" id="PTHR43427">
    <property type="entry name" value="CHLORIDE CHANNEL PROTEIN CLC-E"/>
    <property type="match status" value="1"/>
</dbReference>
<dbReference type="EMBL" id="JBBMER010000002">
    <property type="protein sequence ID" value="MEQ2378989.1"/>
    <property type="molecule type" value="Genomic_DNA"/>
</dbReference>
<dbReference type="PANTHER" id="PTHR43427:SF12">
    <property type="entry name" value="CHLORIDE TRANSPORTER"/>
    <property type="match status" value="1"/>
</dbReference>
<evidence type="ECO:0000256" key="5">
    <source>
        <dbReference type="SAM" id="Phobius"/>
    </source>
</evidence>
<dbReference type="InterPro" id="IPR050368">
    <property type="entry name" value="ClC-type_chloride_channel"/>
</dbReference>
<feature type="transmembrane region" description="Helical" evidence="5">
    <location>
        <begin position="236"/>
        <end position="256"/>
    </location>
</feature>
<proteinExistence type="predicted"/>
<evidence type="ECO:0000313" key="7">
    <source>
        <dbReference type="Proteomes" id="UP001442364"/>
    </source>
</evidence>
<keyword evidence="2 5" id="KW-0812">Transmembrane</keyword>
<feature type="transmembrane region" description="Helical" evidence="5">
    <location>
        <begin position="158"/>
        <end position="181"/>
    </location>
</feature>
<evidence type="ECO:0000256" key="4">
    <source>
        <dbReference type="ARBA" id="ARBA00023136"/>
    </source>
</evidence>
<feature type="transmembrane region" description="Helical" evidence="5">
    <location>
        <begin position="268"/>
        <end position="285"/>
    </location>
</feature>
<evidence type="ECO:0000313" key="6">
    <source>
        <dbReference type="EMBL" id="MEQ2378989.1"/>
    </source>
</evidence>
<reference evidence="6 7" key="1">
    <citation type="submission" date="2024-03" db="EMBL/GenBank/DDBJ databases">
        <title>Human intestinal bacterial collection.</title>
        <authorList>
            <person name="Pauvert C."/>
            <person name="Hitch T.C.A."/>
            <person name="Clavel T."/>
        </authorList>
    </citation>
    <scope>NUCLEOTIDE SEQUENCE [LARGE SCALE GENOMIC DNA]</scope>
    <source>
        <strain evidence="6 7">CLA-AA-H255</strain>
    </source>
</reference>
<dbReference type="Proteomes" id="UP001442364">
    <property type="component" value="Unassembled WGS sequence"/>
</dbReference>
<feature type="transmembrane region" description="Helical" evidence="5">
    <location>
        <begin position="29"/>
        <end position="54"/>
    </location>
</feature>
<feature type="transmembrane region" description="Helical" evidence="5">
    <location>
        <begin position="359"/>
        <end position="379"/>
    </location>
</feature>
<comment type="caution">
    <text evidence="6">The sequence shown here is derived from an EMBL/GenBank/DDBJ whole genome shotgun (WGS) entry which is preliminary data.</text>
</comment>
<feature type="transmembrane region" description="Helical" evidence="5">
    <location>
        <begin position="391"/>
        <end position="409"/>
    </location>
</feature>
<accession>A0ABV1BTB5</accession>
<dbReference type="InterPro" id="IPR001807">
    <property type="entry name" value="ClC"/>
</dbReference>
<keyword evidence="3 5" id="KW-1133">Transmembrane helix</keyword>
<comment type="subcellular location">
    <subcellularLocation>
        <location evidence="1">Membrane</location>
        <topology evidence="1">Multi-pass membrane protein</topology>
    </subcellularLocation>
</comment>
<feature type="transmembrane region" description="Helical" evidence="5">
    <location>
        <begin position="332"/>
        <end position="352"/>
    </location>
</feature>
<evidence type="ECO:0000256" key="2">
    <source>
        <dbReference type="ARBA" id="ARBA00022692"/>
    </source>
</evidence>
<dbReference type="Pfam" id="PF00654">
    <property type="entry name" value="Voltage_CLC"/>
    <property type="match status" value="1"/>
</dbReference>
<evidence type="ECO:0000256" key="3">
    <source>
        <dbReference type="ARBA" id="ARBA00022989"/>
    </source>
</evidence>
<feature type="transmembrane region" description="Helical" evidence="5">
    <location>
        <begin position="292"/>
        <end position="312"/>
    </location>
</feature>
<dbReference type="Gene3D" id="1.10.3080.10">
    <property type="entry name" value="Clc chloride channel"/>
    <property type="match status" value="1"/>
</dbReference>
<dbReference type="SUPFAM" id="SSF81340">
    <property type="entry name" value="Clc chloride channel"/>
    <property type="match status" value="1"/>
</dbReference>
<name>A0ABV1BTB5_9FIRM</name>
<gene>
    <name evidence="6" type="ORF">WMO14_03690</name>
</gene>